<evidence type="ECO:0000256" key="8">
    <source>
        <dbReference type="SAM" id="MobiDB-lite"/>
    </source>
</evidence>
<keyword evidence="4" id="KW-0539">Nucleus</keyword>
<dbReference type="GO" id="GO:0032040">
    <property type="term" value="C:small-subunit processome"/>
    <property type="evidence" value="ECO:0000318"/>
    <property type="project" value="GO_Central"/>
</dbReference>
<dbReference type="OMA" id="CCMQALY"/>
<dbReference type="Pfam" id="PF04900">
    <property type="entry name" value="Fcf1"/>
    <property type="match status" value="1"/>
</dbReference>
<dbReference type="GO" id="GO:0006364">
    <property type="term" value="P:rRNA processing"/>
    <property type="evidence" value="ECO:0007669"/>
    <property type="project" value="UniProtKB-KW"/>
</dbReference>
<dbReference type="InterPro" id="IPR057776">
    <property type="entry name" value="UTP23_sensor"/>
</dbReference>
<evidence type="ECO:0000256" key="2">
    <source>
        <dbReference type="ARBA" id="ARBA00022517"/>
    </source>
</evidence>
<dbReference type="CDD" id="cd09866">
    <property type="entry name" value="PIN_Fcf1-Utp23-H"/>
    <property type="match status" value="1"/>
</dbReference>
<dbReference type="RefSeq" id="XP_011680967.1">
    <property type="nucleotide sequence ID" value="XM_011682665.2"/>
</dbReference>
<accession>A0A7M7LTW2</accession>
<name>A0A7M7LTW2_STRPU</name>
<evidence type="ECO:0000256" key="4">
    <source>
        <dbReference type="ARBA" id="ARBA00023242"/>
    </source>
</evidence>
<dbReference type="EnsemblMetazoa" id="XM_011682665">
    <property type="protein sequence ID" value="XP_011680967"/>
    <property type="gene ID" value="LOC590548"/>
</dbReference>
<dbReference type="SUPFAM" id="SSF88723">
    <property type="entry name" value="PIN domain-like"/>
    <property type="match status" value="1"/>
</dbReference>
<dbReference type="AlphaFoldDB" id="A0A7M7LTW2"/>
<comment type="function">
    <text evidence="5">Involved in rRNA-processing and ribosome biogenesis.</text>
</comment>
<dbReference type="PANTHER" id="PTHR12416">
    <property type="entry name" value="RRNA-PROCESSING PROTEIN UTP23 HOMOLOG"/>
    <property type="match status" value="1"/>
</dbReference>
<dbReference type="Pfam" id="PF24779">
    <property type="entry name" value="UTP23_sensor"/>
    <property type="match status" value="1"/>
</dbReference>
<evidence type="ECO:0000256" key="7">
    <source>
        <dbReference type="ARBA" id="ARBA00071400"/>
    </source>
</evidence>
<keyword evidence="2" id="KW-0690">Ribosome biogenesis</keyword>
<reference evidence="11" key="1">
    <citation type="submission" date="2015-02" db="EMBL/GenBank/DDBJ databases">
        <title>Genome sequencing for Strongylocentrotus purpuratus.</title>
        <authorList>
            <person name="Murali S."/>
            <person name="Liu Y."/>
            <person name="Vee V."/>
            <person name="English A."/>
            <person name="Wang M."/>
            <person name="Skinner E."/>
            <person name="Han Y."/>
            <person name="Muzny D.M."/>
            <person name="Worley K.C."/>
            <person name="Gibbs R.A."/>
        </authorList>
    </citation>
    <scope>NUCLEOTIDE SEQUENCE</scope>
</reference>
<evidence type="ECO:0000259" key="9">
    <source>
        <dbReference type="Pfam" id="PF24779"/>
    </source>
</evidence>
<proteinExistence type="inferred from homology"/>
<dbReference type="Proteomes" id="UP000007110">
    <property type="component" value="Unassembled WGS sequence"/>
</dbReference>
<keyword evidence="11" id="KW-1185">Reference proteome</keyword>
<dbReference type="InParanoid" id="A0A7M7LTW2"/>
<protein>
    <recommendedName>
        <fullName evidence="7">rRNA-processing protein UTP23 homolog</fullName>
    </recommendedName>
</protein>
<keyword evidence="3" id="KW-0698">rRNA processing</keyword>
<evidence type="ECO:0000256" key="1">
    <source>
        <dbReference type="ARBA" id="ARBA00004604"/>
    </source>
</evidence>
<dbReference type="FunFam" id="3.40.50.1010:FF:000006">
    <property type="entry name" value="rRNA-processing protein UTP23 homolog"/>
    <property type="match status" value="1"/>
</dbReference>
<feature type="compositionally biased region" description="Basic and acidic residues" evidence="8">
    <location>
        <begin position="170"/>
        <end position="189"/>
    </location>
</feature>
<dbReference type="InterPro" id="IPR029060">
    <property type="entry name" value="PIN-like_dom_sf"/>
</dbReference>
<feature type="compositionally biased region" description="Basic residues" evidence="8">
    <location>
        <begin position="228"/>
        <end position="239"/>
    </location>
</feature>
<feature type="compositionally biased region" description="Polar residues" evidence="8">
    <location>
        <begin position="241"/>
        <end position="255"/>
    </location>
</feature>
<dbReference type="KEGG" id="spu:590548"/>
<organism evidence="10 11">
    <name type="scientific">Strongylocentrotus purpuratus</name>
    <name type="common">Purple sea urchin</name>
    <dbReference type="NCBI Taxonomy" id="7668"/>
    <lineage>
        <taxon>Eukaryota</taxon>
        <taxon>Metazoa</taxon>
        <taxon>Echinodermata</taxon>
        <taxon>Eleutherozoa</taxon>
        <taxon>Echinozoa</taxon>
        <taxon>Echinoidea</taxon>
        <taxon>Euechinoidea</taxon>
        <taxon>Echinacea</taxon>
        <taxon>Camarodonta</taxon>
        <taxon>Echinidea</taxon>
        <taxon>Strongylocentrotidae</taxon>
        <taxon>Strongylocentrotus</taxon>
    </lineage>
</organism>
<dbReference type="OrthoDB" id="25675at2759"/>
<evidence type="ECO:0000313" key="10">
    <source>
        <dbReference type="EnsemblMetazoa" id="XP_011680967"/>
    </source>
</evidence>
<dbReference type="InterPro" id="IPR006984">
    <property type="entry name" value="Fcf1/UTP23"/>
</dbReference>
<feature type="region of interest" description="Disordered" evidence="8">
    <location>
        <begin position="159"/>
        <end position="255"/>
    </location>
</feature>
<feature type="domain" description="UTP23 sensor motif region" evidence="9">
    <location>
        <begin position="192"/>
        <end position="211"/>
    </location>
</feature>
<evidence type="ECO:0000256" key="3">
    <source>
        <dbReference type="ARBA" id="ARBA00022552"/>
    </source>
</evidence>
<evidence type="ECO:0000256" key="6">
    <source>
        <dbReference type="ARBA" id="ARBA00038503"/>
    </source>
</evidence>
<dbReference type="GO" id="GO:0070181">
    <property type="term" value="F:small ribosomal subunit rRNA binding"/>
    <property type="evidence" value="ECO:0000318"/>
    <property type="project" value="GO_Central"/>
</dbReference>
<dbReference type="GO" id="GO:0005730">
    <property type="term" value="C:nucleolus"/>
    <property type="evidence" value="ECO:0000318"/>
    <property type="project" value="GO_Central"/>
</dbReference>
<sequence length="255" mass="28713">MKVKRYKHARKYLGFYKHNFNFREPHQVLIDGTFTHMALQNKINIKEQLPKYLGGEVQLITTNCILKEAESLGKAVYGAYIILKRYQVRRCGHKDSPVSAHKCVMSMLADSNKNHYFVATQDPDLSASVNGTPGAPLLYLHFSAIVLEKPSVTSTAAASSMTSKKINPSEFEKSALKKLEGEGGKDNEKKKRKKRRGPKQPNPLSVKKKKKKKSTEQSSAVTKETEGKKKRRKRKRVKISSHVNGQSEAQQDSVS</sequence>
<evidence type="ECO:0000256" key="5">
    <source>
        <dbReference type="ARBA" id="ARBA00037300"/>
    </source>
</evidence>
<dbReference type="GeneID" id="590548"/>
<comment type="similarity">
    <text evidence="6">Belongs to the UTP23/FCF1 family. UTP23 subfamily.</text>
</comment>
<dbReference type="Gene3D" id="3.40.50.1010">
    <property type="entry name" value="5'-nuclease"/>
    <property type="match status" value="1"/>
</dbReference>
<reference evidence="10" key="2">
    <citation type="submission" date="2021-01" db="UniProtKB">
        <authorList>
            <consortium name="EnsemblMetazoa"/>
        </authorList>
    </citation>
    <scope>IDENTIFICATION</scope>
</reference>
<comment type="subcellular location">
    <subcellularLocation>
        <location evidence="1">Nucleus</location>
        <location evidence="1">Nucleolus</location>
    </subcellularLocation>
</comment>
<dbReference type="FunCoup" id="A0A7M7LTW2">
    <property type="interactions" value="1485"/>
</dbReference>
<evidence type="ECO:0000313" key="11">
    <source>
        <dbReference type="Proteomes" id="UP000007110"/>
    </source>
</evidence>